<dbReference type="InterPro" id="IPR041164">
    <property type="entry name" value="LDcluster4"/>
</dbReference>
<dbReference type="EMBL" id="BJWH01000012">
    <property type="protein sequence ID" value="GEL98915.1"/>
    <property type="molecule type" value="Genomic_DNA"/>
</dbReference>
<gene>
    <name evidence="1" type="ORF">CTE05_24620</name>
</gene>
<dbReference type="NCBIfam" id="TIGR00725">
    <property type="entry name" value="TIGR00725 family protein"/>
    <property type="match status" value="1"/>
</dbReference>
<sequence length="170" mass="17102">MQATRTASAEAAVAHVGVVGPSSADERELDEAESLGRGLAERGHVVVCGGLGGVMEAVARGSARAGGTVLGLLPGTDRADANPYVTVAVPTGLGELRNGLLVRSCDVVVSVGGSWGTLSETALAVRTGVPVIAISGWILTTRDGREIDDGPRSVSSAGSALDLLDRMLDA</sequence>
<organism evidence="1 2">
    <name type="scientific">Cellulomonas terrae</name>
    <dbReference type="NCBI Taxonomy" id="311234"/>
    <lineage>
        <taxon>Bacteria</taxon>
        <taxon>Bacillati</taxon>
        <taxon>Actinomycetota</taxon>
        <taxon>Actinomycetes</taxon>
        <taxon>Micrococcales</taxon>
        <taxon>Cellulomonadaceae</taxon>
        <taxon>Cellulomonas</taxon>
    </lineage>
</organism>
<dbReference type="AlphaFoldDB" id="A0A511JM04"/>
<dbReference type="GO" id="GO:0005829">
    <property type="term" value="C:cytosol"/>
    <property type="evidence" value="ECO:0007669"/>
    <property type="project" value="TreeGrafter"/>
</dbReference>
<keyword evidence="2" id="KW-1185">Reference proteome</keyword>
<evidence type="ECO:0000313" key="2">
    <source>
        <dbReference type="Proteomes" id="UP000321049"/>
    </source>
</evidence>
<dbReference type="SUPFAM" id="SSF102405">
    <property type="entry name" value="MCP/YpsA-like"/>
    <property type="match status" value="1"/>
</dbReference>
<evidence type="ECO:0008006" key="3">
    <source>
        <dbReference type="Google" id="ProtNLM"/>
    </source>
</evidence>
<dbReference type="Gene3D" id="3.40.50.450">
    <property type="match status" value="1"/>
</dbReference>
<dbReference type="PANTHER" id="PTHR43393:SF3">
    <property type="entry name" value="LYSINE DECARBOXYLASE-LIKE PROTEIN"/>
    <property type="match status" value="1"/>
</dbReference>
<evidence type="ECO:0000313" key="1">
    <source>
        <dbReference type="EMBL" id="GEL98915.1"/>
    </source>
</evidence>
<reference evidence="1 2" key="1">
    <citation type="submission" date="2019-07" db="EMBL/GenBank/DDBJ databases">
        <title>Whole genome shotgun sequence of Cellulomonas terrae NBRC 100819.</title>
        <authorList>
            <person name="Hosoyama A."/>
            <person name="Uohara A."/>
            <person name="Ohji S."/>
            <person name="Ichikawa N."/>
        </authorList>
    </citation>
    <scope>NUCLEOTIDE SEQUENCE [LARGE SCALE GENOMIC DNA]</scope>
    <source>
        <strain evidence="1 2">NBRC 100819</strain>
    </source>
</reference>
<accession>A0A511JM04</accession>
<proteinExistence type="predicted"/>
<dbReference type="PANTHER" id="PTHR43393">
    <property type="entry name" value="CYTOKININ RIBOSIDE 5'-MONOPHOSPHATE PHOSPHORIBOHYDROLASE"/>
    <property type="match status" value="1"/>
</dbReference>
<dbReference type="InterPro" id="IPR005268">
    <property type="entry name" value="CHP00725"/>
</dbReference>
<dbReference type="Proteomes" id="UP000321049">
    <property type="component" value="Unassembled WGS sequence"/>
</dbReference>
<protein>
    <recommendedName>
        <fullName evidence="3">TIGR00725 family protein</fullName>
    </recommendedName>
</protein>
<name>A0A511JM04_9CELL</name>
<dbReference type="InterPro" id="IPR052341">
    <property type="entry name" value="LOG_family_nucleotidases"/>
</dbReference>
<dbReference type="Pfam" id="PF18306">
    <property type="entry name" value="LDcluster4"/>
    <property type="match status" value="1"/>
</dbReference>
<comment type="caution">
    <text evidence="1">The sequence shown here is derived from an EMBL/GenBank/DDBJ whole genome shotgun (WGS) entry which is preliminary data.</text>
</comment>